<dbReference type="AlphaFoldDB" id="A0A7I8W931"/>
<sequence length="534" mass="61631">MIPFFQDSPIAWGQNLCNGLKLLDDIRNKVDNELKLRQTLNDLERYFNIEICMRIEKKDLREPLFVQSFPILLNAINKALDQSPNNKKLSQLECDLSDYILSCGFYSQLSIKGCDEALLKINHIFHCLKKNKGTISLDVVVKCLRELHGVRLAISYALFEKISEEFEEIDDYLKELEFKLWEEIFKDFQSYVSQFPTDDGQNSETMFLLEHHVHPGTRRWIVDLVVKWSRTSKKLMLISGKEGSGKTAICSVLYNLIPYSILAIHKVERINNSSISELIVSIFNQLRLASLKFRTNTKDLKSCGNWCEDFEILLKQPLELTFGFDRQPKNIVVIDSPENALKFEIKEFIAKFVCELPPCIGLILTVDTRYGRQFSNSCDHGSEIVILHERYYLSKHVNDLEIYVSGVVGALLAGEHDRDIPTHACSDERIVQKCVDELLGMSGGRFDYVKEMMTVLVKEMERTGEFRSSVKKASSPVGRCKDLHNRLIDFTSSFRFYRDHNRNDPANFNQPIQLVQKSRVALVKRLFNDDDNNV</sequence>
<name>A0A7I8W931_9ANNE</name>
<dbReference type="Proteomes" id="UP000549394">
    <property type="component" value="Unassembled WGS sequence"/>
</dbReference>
<evidence type="ECO:0000313" key="2">
    <source>
        <dbReference type="Proteomes" id="UP000549394"/>
    </source>
</evidence>
<proteinExistence type="predicted"/>
<protein>
    <submittedName>
        <fullName evidence="1">DgyrCDS12906</fullName>
    </submittedName>
</protein>
<keyword evidence="2" id="KW-1185">Reference proteome</keyword>
<organism evidence="1 2">
    <name type="scientific">Dimorphilus gyrociliatus</name>
    <dbReference type="NCBI Taxonomy" id="2664684"/>
    <lineage>
        <taxon>Eukaryota</taxon>
        <taxon>Metazoa</taxon>
        <taxon>Spiralia</taxon>
        <taxon>Lophotrochozoa</taxon>
        <taxon>Annelida</taxon>
        <taxon>Polychaeta</taxon>
        <taxon>Polychaeta incertae sedis</taxon>
        <taxon>Dinophilidae</taxon>
        <taxon>Dimorphilus</taxon>
    </lineage>
</organism>
<evidence type="ECO:0000313" key="1">
    <source>
        <dbReference type="EMBL" id="CAD5124637.1"/>
    </source>
</evidence>
<gene>
    <name evidence="1" type="ORF">DGYR_LOCUS12150</name>
</gene>
<dbReference type="OrthoDB" id="5987069at2759"/>
<accession>A0A7I8W931</accession>
<comment type="caution">
    <text evidence="1">The sequence shown here is derived from an EMBL/GenBank/DDBJ whole genome shotgun (WGS) entry which is preliminary data.</text>
</comment>
<reference evidence="1 2" key="1">
    <citation type="submission" date="2020-08" db="EMBL/GenBank/DDBJ databases">
        <authorList>
            <person name="Hejnol A."/>
        </authorList>
    </citation>
    <scope>NUCLEOTIDE SEQUENCE [LARGE SCALE GENOMIC DNA]</scope>
</reference>
<dbReference type="SUPFAM" id="SSF52540">
    <property type="entry name" value="P-loop containing nucleoside triphosphate hydrolases"/>
    <property type="match status" value="1"/>
</dbReference>
<dbReference type="InterPro" id="IPR027417">
    <property type="entry name" value="P-loop_NTPase"/>
</dbReference>
<dbReference type="EMBL" id="CAJFCJ010000022">
    <property type="protein sequence ID" value="CAD5124637.1"/>
    <property type="molecule type" value="Genomic_DNA"/>
</dbReference>